<feature type="domain" description="Putative phage head-tail joining protein C-terminal" evidence="2">
    <location>
        <begin position="201"/>
        <end position="423"/>
    </location>
</feature>
<feature type="domain" description="Putative phage head-tail joining protein N-terminal" evidence="1">
    <location>
        <begin position="26"/>
        <end position="195"/>
    </location>
</feature>
<dbReference type="Pfam" id="PF24214">
    <property type="entry name" value="Phage_H_T_join_2"/>
    <property type="match status" value="1"/>
</dbReference>
<evidence type="ECO:0000313" key="3">
    <source>
        <dbReference type="EMBL" id="ASU03594.1"/>
    </source>
</evidence>
<keyword evidence="4" id="KW-1185">Reference proteome</keyword>
<protein>
    <submittedName>
        <fullName evidence="3">Putative virion structural protein</fullName>
    </submittedName>
</protein>
<sequence length="428" mass="49273">MPLAITPVGQIKDVPAETPKIYNERYKHSIVDSAYQPETSLLSMVDGAPRMVEFYHQFLGQTEEPLPFQPEGMALYQSYTRIKRMIIKQEGDGAYNYDPDTGQSAKEYNGYVIFDLTPIRGDVFIADIGDGNAGLFVLTEQPEIRNFTANKVYYITYKLISFLTEQMFDALNKRVVKELVYSKDSAMNGGNAVISEGAYDDQKNLVKWLITITGHLYRNFYWNPEKTFALITQGEQKVYDQYLVEFLCAVTPPELRQGYPFINRLSTQYGGREVGYHGSLSIWDVLLRGDFHLLGQCSNRIGIVDVNRLYATRAYGTIRNSKFDQVLVTDPENYGNMQPYFNMDGYPILTYDADRSTTYMFTAEFYKGQASTEIEHLVLDILRDRVIDRKRLLKYCDTYFNLTRWEQLYYGAILILLIQATRKVDVGV</sequence>
<evidence type="ECO:0000259" key="1">
    <source>
        <dbReference type="Pfam" id="PF24214"/>
    </source>
</evidence>
<dbReference type="InterPro" id="IPR057113">
    <property type="entry name" value="Phage_H_T_join_N"/>
</dbReference>
<evidence type="ECO:0000259" key="2">
    <source>
        <dbReference type="Pfam" id="PF24215"/>
    </source>
</evidence>
<reference evidence="4" key="1">
    <citation type="submission" date="2017-07" db="EMBL/GenBank/DDBJ databases">
        <authorList>
            <person name="Putnam M.J."/>
            <person name="Sharma R."/>
            <person name="Kruger J.L."/>
            <person name="Berg J.A."/>
            <person name="Payne A.M."/>
            <person name="Fajardo C.P."/>
            <person name="Breakwell D.P."/>
            <person name="Hope S."/>
            <person name="Grose J.H."/>
        </authorList>
    </citation>
    <scope>NUCLEOTIDE SEQUENCE [LARGE SCALE GENOMIC DNA]</scope>
</reference>
<dbReference type="OrthoDB" id="3831at10239"/>
<dbReference type="InterPro" id="IPR057114">
    <property type="entry name" value="Phage_H_T_join_C"/>
</dbReference>
<dbReference type="Pfam" id="PF24215">
    <property type="entry name" value="H_T_assoc"/>
    <property type="match status" value="1"/>
</dbReference>
<dbReference type="Proteomes" id="UP000225553">
    <property type="component" value="Segment"/>
</dbReference>
<accession>A0A223LH89</accession>
<dbReference type="EMBL" id="MF459646">
    <property type="protein sequence ID" value="ASU03594.1"/>
    <property type="molecule type" value="Genomic_DNA"/>
</dbReference>
<organism evidence="3 4">
    <name type="scientific">Erwinia phage vB_EamM_RisingSun</name>
    <dbReference type="NCBI Taxonomy" id="2026080"/>
    <lineage>
        <taxon>Viruses</taxon>
        <taxon>Duplodnaviria</taxon>
        <taxon>Heunggongvirae</taxon>
        <taxon>Uroviricota</taxon>
        <taxon>Caudoviricetes</taxon>
        <taxon>Chimalliviridae</taxon>
        <taxon>Risingsunvirus</taxon>
        <taxon>Risingsunvirus risingsun</taxon>
    </lineage>
</organism>
<name>A0A223LH89_9CAUD</name>
<gene>
    <name evidence="3" type="ORF">RISINGSUN_76</name>
</gene>
<proteinExistence type="predicted"/>
<evidence type="ECO:0000313" key="4">
    <source>
        <dbReference type="Proteomes" id="UP000225553"/>
    </source>
</evidence>